<comment type="caution">
    <text evidence="2">The sequence shown here is derived from an EMBL/GenBank/DDBJ whole genome shotgun (WGS) entry which is preliminary data.</text>
</comment>
<dbReference type="EMBL" id="JAGYWB010000012">
    <property type="protein sequence ID" value="KAI0501955.1"/>
    <property type="molecule type" value="Genomic_DNA"/>
</dbReference>
<evidence type="ECO:0000313" key="3">
    <source>
        <dbReference type="Proteomes" id="UP000829196"/>
    </source>
</evidence>
<protein>
    <submittedName>
        <fullName evidence="2">Uncharacterized protein</fullName>
    </submittedName>
</protein>
<evidence type="ECO:0000313" key="2">
    <source>
        <dbReference type="EMBL" id="KAI0501955.1"/>
    </source>
</evidence>
<feature type="compositionally biased region" description="Polar residues" evidence="1">
    <location>
        <begin position="25"/>
        <end position="40"/>
    </location>
</feature>
<proteinExistence type="predicted"/>
<sequence length="57" mass="6342">MIVASLKMMQPLTWARVPSTPCPQDPNTSQGEKQANISEHTSIQKVLLTKTSDEVKF</sequence>
<reference evidence="2" key="1">
    <citation type="journal article" date="2022" name="Front. Genet.">
        <title>Chromosome-Scale Assembly of the Dendrobium nobile Genome Provides Insights Into the Molecular Mechanism of the Biosynthesis of the Medicinal Active Ingredient of Dendrobium.</title>
        <authorList>
            <person name="Xu Q."/>
            <person name="Niu S.-C."/>
            <person name="Li K.-L."/>
            <person name="Zheng P.-J."/>
            <person name="Zhang X.-J."/>
            <person name="Jia Y."/>
            <person name="Liu Y."/>
            <person name="Niu Y.-X."/>
            <person name="Yu L.-H."/>
            <person name="Chen D.-F."/>
            <person name="Zhang G.-Q."/>
        </authorList>
    </citation>
    <scope>NUCLEOTIDE SEQUENCE</scope>
    <source>
        <tissue evidence="2">Leaf</tissue>
    </source>
</reference>
<dbReference type="Proteomes" id="UP000829196">
    <property type="component" value="Unassembled WGS sequence"/>
</dbReference>
<keyword evidence="3" id="KW-1185">Reference proteome</keyword>
<accession>A0A8T3B5Z9</accession>
<name>A0A8T3B5Z9_DENNO</name>
<feature type="region of interest" description="Disordered" evidence="1">
    <location>
        <begin position="17"/>
        <end position="40"/>
    </location>
</feature>
<dbReference type="AlphaFoldDB" id="A0A8T3B5Z9"/>
<organism evidence="2 3">
    <name type="scientific">Dendrobium nobile</name>
    <name type="common">Orchid</name>
    <dbReference type="NCBI Taxonomy" id="94219"/>
    <lineage>
        <taxon>Eukaryota</taxon>
        <taxon>Viridiplantae</taxon>
        <taxon>Streptophyta</taxon>
        <taxon>Embryophyta</taxon>
        <taxon>Tracheophyta</taxon>
        <taxon>Spermatophyta</taxon>
        <taxon>Magnoliopsida</taxon>
        <taxon>Liliopsida</taxon>
        <taxon>Asparagales</taxon>
        <taxon>Orchidaceae</taxon>
        <taxon>Epidendroideae</taxon>
        <taxon>Malaxideae</taxon>
        <taxon>Dendrobiinae</taxon>
        <taxon>Dendrobium</taxon>
    </lineage>
</organism>
<evidence type="ECO:0000256" key="1">
    <source>
        <dbReference type="SAM" id="MobiDB-lite"/>
    </source>
</evidence>
<gene>
    <name evidence="2" type="ORF">KFK09_016900</name>
</gene>